<keyword evidence="10" id="KW-1185">Reference proteome</keyword>
<dbReference type="InterPro" id="IPR050486">
    <property type="entry name" value="Mannose-1P_guanyltransferase"/>
</dbReference>
<keyword evidence="4 9" id="KW-0808">Transferase</keyword>
<feature type="domain" description="Nucleotidyl transferase" evidence="7">
    <location>
        <begin position="9"/>
        <end position="238"/>
    </location>
</feature>
<dbReference type="GO" id="GO:0004475">
    <property type="term" value="F:mannose-1-phosphate guanylyltransferase (GTP) activity"/>
    <property type="evidence" value="ECO:0007669"/>
    <property type="project" value="UniProtKB-EC"/>
</dbReference>
<dbReference type="GO" id="GO:0005525">
    <property type="term" value="F:GTP binding"/>
    <property type="evidence" value="ECO:0007669"/>
    <property type="project" value="UniProtKB-KW"/>
</dbReference>
<name>A0A5J4YPQ4_PORPP</name>
<dbReference type="PANTHER" id="PTHR22572">
    <property type="entry name" value="SUGAR-1-PHOSPHATE GUANYL TRANSFERASE"/>
    <property type="match status" value="1"/>
</dbReference>
<dbReference type="FunFam" id="3.90.550.10:FF:000013">
    <property type="entry name" value="mannose-1-phosphate guanyltransferase beta"/>
    <property type="match status" value="1"/>
</dbReference>
<evidence type="ECO:0000256" key="1">
    <source>
        <dbReference type="ARBA" id="ARBA00004823"/>
    </source>
</evidence>
<dbReference type="CDD" id="cd06425">
    <property type="entry name" value="M1P_guanylylT_B_like_N"/>
    <property type="match status" value="1"/>
</dbReference>
<accession>A0A5J4YPQ4</accession>
<protein>
    <recommendedName>
        <fullName evidence="3">mannose-1-phosphate guanylyltransferase</fullName>
        <ecNumber evidence="3">2.7.7.13</ecNumber>
    </recommendedName>
</protein>
<dbReference type="InterPro" id="IPR029044">
    <property type="entry name" value="Nucleotide-diphossugar_trans"/>
</dbReference>
<dbReference type="AlphaFoldDB" id="A0A5J4YPQ4"/>
<evidence type="ECO:0000256" key="5">
    <source>
        <dbReference type="ARBA" id="ARBA00022741"/>
    </source>
</evidence>
<comment type="pathway">
    <text evidence="1">Nucleotide-sugar biosynthesis; GDP-alpha-D-mannose biosynthesis; GDP-alpha-D-mannose from alpha-D-mannose 1-phosphate (GTP route): step 1/1.</text>
</comment>
<dbReference type="Pfam" id="PF00483">
    <property type="entry name" value="NTP_transferase"/>
    <property type="match status" value="1"/>
</dbReference>
<dbReference type="OrthoDB" id="1733332at2759"/>
<sequence length="365" mass="40062">MVRLGNRMKALILVGGYGTRLRPLTLSAPKPLVEFANQAMVMHQIQALAKVGVSEVVLAVNYQPNTMRDFLAREQEKLGIKITTSQENEPMGTAGPIKLAEEHLNDGEPFFVLNSDVTCTFPFQQMLEFHKKAGAEGTLLVTKVEEPSAFGVVVYDADGRINRFVEKPKMFVGNRINAGIYLLSPSVFARIPLKPTSIEKEVFPAIAVDGNLFCMELDGFWADVGKPKDFITGTGAYLKHLRNVEPHRLRSGPEFFGNVLVDPSATIGLGCRIGPDVVIGPDCVVENGVCLKRVTMLPRSKVRSHSWVCDSIVGWDSVVGEWVRMESTSVLGEDVTIKSEVYLNGAVVLPHKSVGEDIPEPKIVM</sequence>
<comment type="similarity">
    <text evidence="2">Belongs to the transferase hexapeptide repeat family.</text>
</comment>
<gene>
    <name evidence="9" type="ORF">FVE85_8733</name>
</gene>
<dbReference type="Pfam" id="PF25087">
    <property type="entry name" value="GMPPB_C"/>
    <property type="match status" value="1"/>
</dbReference>
<evidence type="ECO:0000256" key="6">
    <source>
        <dbReference type="ARBA" id="ARBA00023134"/>
    </source>
</evidence>
<dbReference type="UniPathway" id="UPA00126">
    <property type="reaction ID" value="UER00930"/>
</dbReference>
<dbReference type="InterPro" id="IPR045233">
    <property type="entry name" value="GMPPB_N"/>
</dbReference>
<feature type="domain" description="Mannose-1-phosphate guanyltransferase C-terminal" evidence="8">
    <location>
        <begin position="256"/>
        <end position="364"/>
    </location>
</feature>
<proteinExistence type="inferred from homology"/>
<dbReference type="GO" id="GO:0009298">
    <property type="term" value="P:GDP-mannose biosynthetic process"/>
    <property type="evidence" value="ECO:0007669"/>
    <property type="project" value="UniProtKB-UniPathway"/>
</dbReference>
<evidence type="ECO:0000259" key="7">
    <source>
        <dbReference type="Pfam" id="PF00483"/>
    </source>
</evidence>
<dbReference type="SUPFAM" id="SSF53448">
    <property type="entry name" value="Nucleotide-diphospho-sugar transferases"/>
    <property type="match status" value="1"/>
</dbReference>
<comment type="caution">
    <text evidence="9">The sequence shown here is derived from an EMBL/GenBank/DDBJ whole genome shotgun (WGS) entry which is preliminary data.</text>
</comment>
<evidence type="ECO:0000313" key="10">
    <source>
        <dbReference type="Proteomes" id="UP000324585"/>
    </source>
</evidence>
<organism evidence="9 10">
    <name type="scientific">Porphyridium purpureum</name>
    <name type="common">Red alga</name>
    <name type="synonym">Porphyridium cruentum</name>
    <dbReference type="NCBI Taxonomy" id="35688"/>
    <lineage>
        <taxon>Eukaryota</taxon>
        <taxon>Rhodophyta</taxon>
        <taxon>Bangiophyceae</taxon>
        <taxon>Porphyridiales</taxon>
        <taxon>Porphyridiaceae</taxon>
        <taxon>Porphyridium</taxon>
    </lineage>
</organism>
<dbReference type="Proteomes" id="UP000324585">
    <property type="component" value="Unassembled WGS sequence"/>
</dbReference>
<evidence type="ECO:0000256" key="3">
    <source>
        <dbReference type="ARBA" id="ARBA00012387"/>
    </source>
</evidence>
<dbReference type="Gene3D" id="2.160.10.10">
    <property type="entry name" value="Hexapeptide repeat proteins"/>
    <property type="match status" value="1"/>
</dbReference>
<dbReference type="InterPro" id="IPR056729">
    <property type="entry name" value="GMPPB_C"/>
</dbReference>
<keyword evidence="6" id="KW-0342">GTP-binding</keyword>
<dbReference type="EMBL" id="VRMN01000007">
    <property type="protein sequence ID" value="KAA8493288.1"/>
    <property type="molecule type" value="Genomic_DNA"/>
</dbReference>
<evidence type="ECO:0000256" key="2">
    <source>
        <dbReference type="ARBA" id="ARBA00007274"/>
    </source>
</evidence>
<dbReference type="Gene3D" id="3.90.550.10">
    <property type="entry name" value="Spore Coat Polysaccharide Biosynthesis Protein SpsA, Chain A"/>
    <property type="match status" value="1"/>
</dbReference>
<dbReference type="OMA" id="GPNCWIC"/>
<evidence type="ECO:0000256" key="4">
    <source>
        <dbReference type="ARBA" id="ARBA00022679"/>
    </source>
</evidence>
<reference evidence="10" key="1">
    <citation type="journal article" date="2019" name="Nat. Commun.">
        <title>Expansion of phycobilisome linker gene families in mesophilic red algae.</title>
        <authorList>
            <person name="Lee J."/>
            <person name="Kim D."/>
            <person name="Bhattacharya D."/>
            <person name="Yoon H.S."/>
        </authorList>
    </citation>
    <scope>NUCLEOTIDE SEQUENCE [LARGE SCALE GENOMIC DNA]</scope>
    <source>
        <strain evidence="10">CCMP 1328</strain>
    </source>
</reference>
<evidence type="ECO:0000259" key="8">
    <source>
        <dbReference type="Pfam" id="PF25087"/>
    </source>
</evidence>
<dbReference type="EC" id="2.7.7.13" evidence="3"/>
<evidence type="ECO:0000313" key="9">
    <source>
        <dbReference type="EMBL" id="KAA8493288.1"/>
    </source>
</evidence>
<dbReference type="InterPro" id="IPR005835">
    <property type="entry name" value="NTP_transferase_dom"/>
</dbReference>
<keyword evidence="5" id="KW-0547">Nucleotide-binding</keyword>